<reference evidence="1" key="1">
    <citation type="journal article" date="2020" name="Stud. Mycol.">
        <title>101 Dothideomycetes genomes: a test case for predicting lifestyles and emergence of pathogens.</title>
        <authorList>
            <person name="Haridas S."/>
            <person name="Albert R."/>
            <person name="Binder M."/>
            <person name="Bloem J."/>
            <person name="Labutti K."/>
            <person name="Salamov A."/>
            <person name="Andreopoulos B."/>
            <person name="Baker S."/>
            <person name="Barry K."/>
            <person name="Bills G."/>
            <person name="Bluhm B."/>
            <person name="Cannon C."/>
            <person name="Castanera R."/>
            <person name="Culley D."/>
            <person name="Daum C."/>
            <person name="Ezra D."/>
            <person name="Gonzalez J."/>
            <person name="Henrissat B."/>
            <person name="Kuo A."/>
            <person name="Liang C."/>
            <person name="Lipzen A."/>
            <person name="Lutzoni F."/>
            <person name="Magnuson J."/>
            <person name="Mondo S."/>
            <person name="Nolan M."/>
            <person name="Ohm R."/>
            <person name="Pangilinan J."/>
            <person name="Park H.-J."/>
            <person name="Ramirez L."/>
            <person name="Alfaro M."/>
            <person name="Sun H."/>
            <person name="Tritt A."/>
            <person name="Yoshinaga Y."/>
            <person name="Zwiers L.-H."/>
            <person name="Turgeon B."/>
            <person name="Goodwin S."/>
            <person name="Spatafora J."/>
            <person name="Crous P."/>
            <person name="Grigoriev I."/>
        </authorList>
    </citation>
    <scope>NUCLEOTIDE SEQUENCE</scope>
    <source>
        <strain evidence="1">CBS 113979</strain>
    </source>
</reference>
<accession>A0A6G1H476</accession>
<protein>
    <submittedName>
        <fullName evidence="1">Uncharacterized protein</fullName>
    </submittedName>
</protein>
<keyword evidence="2" id="KW-1185">Reference proteome</keyword>
<dbReference type="Proteomes" id="UP000800041">
    <property type="component" value="Unassembled WGS sequence"/>
</dbReference>
<name>A0A6G1H476_9PEZI</name>
<gene>
    <name evidence="1" type="ORF">K402DRAFT_392570</name>
</gene>
<dbReference type="EMBL" id="ML977151">
    <property type="protein sequence ID" value="KAF1987768.1"/>
    <property type="molecule type" value="Genomic_DNA"/>
</dbReference>
<evidence type="ECO:0000313" key="2">
    <source>
        <dbReference type="Proteomes" id="UP000800041"/>
    </source>
</evidence>
<organism evidence="1 2">
    <name type="scientific">Aulographum hederae CBS 113979</name>
    <dbReference type="NCBI Taxonomy" id="1176131"/>
    <lineage>
        <taxon>Eukaryota</taxon>
        <taxon>Fungi</taxon>
        <taxon>Dikarya</taxon>
        <taxon>Ascomycota</taxon>
        <taxon>Pezizomycotina</taxon>
        <taxon>Dothideomycetes</taxon>
        <taxon>Pleosporomycetidae</taxon>
        <taxon>Aulographales</taxon>
        <taxon>Aulographaceae</taxon>
    </lineage>
</organism>
<evidence type="ECO:0000313" key="1">
    <source>
        <dbReference type="EMBL" id="KAF1987768.1"/>
    </source>
</evidence>
<proteinExistence type="predicted"/>
<sequence>MGARKSHRLSELRFLVLASVDMPVLTRMEQMSTSLKKCVKPGGAGKYSKCQTILCAVQRQLDKGYTEEVRSTLFWTEKVTYTFFW</sequence>
<dbReference type="AlphaFoldDB" id="A0A6G1H476"/>